<dbReference type="PANTHER" id="PTHR10656:SF69">
    <property type="entry name" value="MAB-21-LIKE HHH_H2TH-LIKE DOMAIN-CONTAINING PROTEIN"/>
    <property type="match status" value="1"/>
</dbReference>
<dbReference type="SMART" id="SM01265">
    <property type="entry name" value="Mab-21"/>
    <property type="match status" value="1"/>
</dbReference>
<gene>
    <name evidence="2" type="ORF">DPMN_040676</name>
</gene>
<dbReference type="InterPro" id="IPR046906">
    <property type="entry name" value="Mab-21_HhH/H2TH-like"/>
</dbReference>
<dbReference type="AlphaFoldDB" id="A0A9D4CVT4"/>
<feature type="domain" description="Mab-21-like HhH/H2TH-like" evidence="1">
    <location>
        <begin position="233"/>
        <end position="313"/>
    </location>
</feature>
<evidence type="ECO:0000313" key="2">
    <source>
        <dbReference type="EMBL" id="KAH3734237.1"/>
    </source>
</evidence>
<dbReference type="Proteomes" id="UP000828390">
    <property type="component" value="Unassembled WGS sequence"/>
</dbReference>
<dbReference type="Gene3D" id="1.10.1410.40">
    <property type="match status" value="1"/>
</dbReference>
<name>A0A9D4CVT4_DREPO</name>
<dbReference type="InterPro" id="IPR024810">
    <property type="entry name" value="MAB21L/cGLR"/>
</dbReference>
<proteinExistence type="predicted"/>
<sequence>MTLLGYGEEIRRIRAGKYMEFDMPSQASTCRVNTITAGSNAEWLTSFHESDHDWLFVPRSVLCVEVGVDINTIPDDIHVYRMDTRVYPGHCMMVLERSASASFTFINYALCSDEKWNIVLSSDLFLDEMSNLTSEGGVPLERAGPALSRAGGTGINIDGVWVVRCHCPVILQRWAQRPRLWPPQDVVDKVVSLGSVVTTVGFKGSINRYLEWRICFNMGEVELVNTLNIAQAKVFVILKMILKEVLKPQNKEITSYVLKNVILWQAESNTPITFQERKLIHWFIDALETPRNAISSAQLPYYMIPERNLIAACGLQDE</sequence>
<dbReference type="Pfam" id="PF20266">
    <property type="entry name" value="Mab-21_C"/>
    <property type="match status" value="1"/>
</dbReference>
<organism evidence="2 3">
    <name type="scientific">Dreissena polymorpha</name>
    <name type="common">Zebra mussel</name>
    <name type="synonym">Mytilus polymorpha</name>
    <dbReference type="NCBI Taxonomy" id="45954"/>
    <lineage>
        <taxon>Eukaryota</taxon>
        <taxon>Metazoa</taxon>
        <taxon>Spiralia</taxon>
        <taxon>Lophotrochozoa</taxon>
        <taxon>Mollusca</taxon>
        <taxon>Bivalvia</taxon>
        <taxon>Autobranchia</taxon>
        <taxon>Heteroconchia</taxon>
        <taxon>Euheterodonta</taxon>
        <taxon>Imparidentia</taxon>
        <taxon>Neoheterodontei</taxon>
        <taxon>Myida</taxon>
        <taxon>Dreissenoidea</taxon>
        <taxon>Dreissenidae</taxon>
        <taxon>Dreissena</taxon>
    </lineage>
</organism>
<protein>
    <recommendedName>
        <fullName evidence="1">Mab-21-like HhH/H2TH-like domain-containing protein</fullName>
    </recommendedName>
</protein>
<evidence type="ECO:0000313" key="3">
    <source>
        <dbReference type="Proteomes" id="UP000828390"/>
    </source>
</evidence>
<evidence type="ECO:0000259" key="1">
    <source>
        <dbReference type="Pfam" id="PF20266"/>
    </source>
</evidence>
<dbReference type="EMBL" id="JAIWYP010000011">
    <property type="protein sequence ID" value="KAH3734237.1"/>
    <property type="molecule type" value="Genomic_DNA"/>
</dbReference>
<accession>A0A9D4CVT4</accession>
<reference evidence="2" key="1">
    <citation type="journal article" date="2019" name="bioRxiv">
        <title>The Genome of the Zebra Mussel, Dreissena polymorpha: A Resource for Invasive Species Research.</title>
        <authorList>
            <person name="McCartney M.A."/>
            <person name="Auch B."/>
            <person name="Kono T."/>
            <person name="Mallez S."/>
            <person name="Zhang Y."/>
            <person name="Obille A."/>
            <person name="Becker A."/>
            <person name="Abrahante J.E."/>
            <person name="Garbe J."/>
            <person name="Badalamenti J.P."/>
            <person name="Herman A."/>
            <person name="Mangelson H."/>
            <person name="Liachko I."/>
            <person name="Sullivan S."/>
            <person name="Sone E.D."/>
            <person name="Koren S."/>
            <person name="Silverstein K.A.T."/>
            <person name="Beckman K.B."/>
            <person name="Gohl D.M."/>
        </authorList>
    </citation>
    <scope>NUCLEOTIDE SEQUENCE</scope>
    <source>
        <strain evidence="2">Duluth1</strain>
        <tissue evidence="2">Whole animal</tissue>
    </source>
</reference>
<dbReference type="PANTHER" id="PTHR10656">
    <property type="entry name" value="CELL FATE DETERMINING PROTEIN MAB21-RELATED"/>
    <property type="match status" value="1"/>
</dbReference>
<reference evidence="2" key="2">
    <citation type="submission" date="2020-11" db="EMBL/GenBank/DDBJ databases">
        <authorList>
            <person name="McCartney M.A."/>
            <person name="Auch B."/>
            <person name="Kono T."/>
            <person name="Mallez S."/>
            <person name="Becker A."/>
            <person name="Gohl D.M."/>
            <person name="Silverstein K.A.T."/>
            <person name="Koren S."/>
            <person name="Bechman K.B."/>
            <person name="Herman A."/>
            <person name="Abrahante J.E."/>
            <person name="Garbe J."/>
        </authorList>
    </citation>
    <scope>NUCLEOTIDE SEQUENCE</scope>
    <source>
        <strain evidence="2">Duluth1</strain>
        <tissue evidence="2">Whole animal</tissue>
    </source>
</reference>
<comment type="caution">
    <text evidence="2">The sequence shown here is derived from an EMBL/GenBank/DDBJ whole genome shotgun (WGS) entry which is preliminary data.</text>
</comment>
<keyword evidence="3" id="KW-1185">Reference proteome</keyword>